<dbReference type="SMART" id="SM00091">
    <property type="entry name" value="PAS"/>
    <property type="match status" value="2"/>
</dbReference>
<evidence type="ECO:0000256" key="1">
    <source>
        <dbReference type="ARBA" id="ARBA00000085"/>
    </source>
</evidence>
<dbReference type="PROSITE" id="PS50110">
    <property type="entry name" value="RESPONSE_REGULATORY"/>
    <property type="match status" value="2"/>
</dbReference>
<keyword evidence="8" id="KW-0902">Two-component regulatory system</keyword>
<evidence type="ECO:0000313" key="17">
    <source>
        <dbReference type="Proteomes" id="UP000244223"/>
    </source>
</evidence>
<dbReference type="FunFam" id="1.10.287.130:FF:000002">
    <property type="entry name" value="Two-component osmosensing histidine kinase"/>
    <property type="match status" value="1"/>
</dbReference>
<dbReference type="GO" id="GO:0005524">
    <property type="term" value="F:ATP binding"/>
    <property type="evidence" value="ECO:0007669"/>
    <property type="project" value="UniProtKB-KW"/>
</dbReference>
<dbReference type="InterPro" id="IPR003661">
    <property type="entry name" value="HisK_dim/P_dom"/>
</dbReference>
<evidence type="ECO:0000256" key="9">
    <source>
        <dbReference type="ARBA" id="ARBA00064003"/>
    </source>
</evidence>
<keyword evidence="17" id="KW-1185">Reference proteome</keyword>
<evidence type="ECO:0000256" key="11">
    <source>
        <dbReference type="PROSITE-ProRule" id="PRU00169"/>
    </source>
</evidence>
<feature type="domain" description="PAS" evidence="14">
    <location>
        <begin position="262"/>
        <end position="306"/>
    </location>
</feature>
<gene>
    <name evidence="16" type="ORF">C8N29_101130</name>
</gene>
<feature type="modified residue" description="4-aspartylphosphate" evidence="11">
    <location>
        <position position="711"/>
    </location>
</feature>
<evidence type="ECO:0000313" key="16">
    <source>
        <dbReference type="EMBL" id="PTQ91058.1"/>
    </source>
</evidence>
<evidence type="ECO:0000256" key="2">
    <source>
        <dbReference type="ARBA" id="ARBA00012438"/>
    </source>
</evidence>
<dbReference type="InterPro" id="IPR001789">
    <property type="entry name" value="Sig_transdc_resp-reg_receiver"/>
</dbReference>
<dbReference type="EC" id="2.7.13.3" evidence="2"/>
<dbReference type="InterPro" id="IPR036890">
    <property type="entry name" value="HATPase_C_sf"/>
</dbReference>
<dbReference type="SMART" id="SM00388">
    <property type="entry name" value="HisKA"/>
    <property type="match status" value="1"/>
</dbReference>
<dbReference type="CDD" id="cd16922">
    <property type="entry name" value="HATPase_EvgS-ArcB-TorS-like"/>
    <property type="match status" value="1"/>
</dbReference>
<dbReference type="Pfam" id="PF00989">
    <property type="entry name" value="PAS"/>
    <property type="match status" value="1"/>
</dbReference>
<dbReference type="InterPro" id="IPR036097">
    <property type="entry name" value="HisK_dim/P_sf"/>
</dbReference>
<dbReference type="InterPro" id="IPR011006">
    <property type="entry name" value="CheY-like_superfamily"/>
</dbReference>
<dbReference type="InterPro" id="IPR000014">
    <property type="entry name" value="PAS"/>
</dbReference>
<comment type="subunit">
    <text evidence="9">At low DSF concentrations, interacts with RpfF.</text>
</comment>
<reference evidence="16 17" key="1">
    <citation type="submission" date="2018-04" db="EMBL/GenBank/DDBJ databases">
        <title>Genomic Encyclopedia of Archaeal and Bacterial Type Strains, Phase II (KMG-II): from individual species to whole genera.</title>
        <authorList>
            <person name="Goeker M."/>
        </authorList>
    </citation>
    <scope>NUCLEOTIDE SEQUENCE [LARGE SCALE GENOMIC DNA]</scope>
    <source>
        <strain evidence="16 17">DSM 5822</strain>
    </source>
</reference>
<keyword evidence="7" id="KW-0067">ATP-binding</keyword>
<dbReference type="GO" id="GO:0006355">
    <property type="term" value="P:regulation of DNA-templated transcription"/>
    <property type="evidence" value="ECO:0007669"/>
    <property type="project" value="InterPro"/>
</dbReference>
<dbReference type="RefSeq" id="WP_170106835.1">
    <property type="nucleotide sequence ID" value="NZ_QAON01000001.1"/>
</dbReference>
<name>A0A2T5J3E7_9GAMM</name>
<dbReference type="PRINTS" id="PR00344">
    <property type="entry name" value="BCTRLSENSOR"/>
</dbReference>
<dbReference type="PROSITE" id="PS50113">
    <property type="entry name" value="PAC"/>
    <property type="match status" value="1"/>
</dbReference>
<keyword evidence="3 11" id="KW-0597">Phosphoprotein</keyword>
<dbReference type="Pfam" id="PF00512">
    <property type="entry name" value="HisKA"/>
    <property type="match status" value="1"/>
</dbReference>
<evidence type="ECO:0000259" key="15">
    <source>
        <dbReference type="PROSITE" id="PS50113"/>
    </source>
</evidence>
<organism evidence="16 17">
    <name type="scientific">Agitococcus lubricus</name>
    <dbReference type="NCBI Taxonomy" id="1077255"/>
    <lineage>
        <taxon>Bacteria</taxon>
        <taxon>Pseudomonadati</taxon>
        <taxon>Pseudomonadota</taxon>
        <taxon>Gammaproteobacteria</taxon>
        <taxon>Moraxellales</taxon>
        <taxon>Moraxellaceae</taxon>
        <taxon>Agitococcus</taxon>
    </lineage>
</organism>
<keyword evidence="5" id="KW-0547">Nucleotide-binding</keyword>
<dbReference type="Pfam" id="PF00072">
    <property type="entry name" value="Response_reg"/>
    <property type="match status" value="2"/>
</dbReference>
<dbReference type="Proteomes" id="UP000244223">
    <property type="component" value="Unassembled WGS sequence"/>
</dbReference>
<feature type="domain" description="PAC" evidence="15">
    <location>
        <begin position="209"/>
        <end position="261"/>
    </location>
</feature>
<dbReference type="Gene3D" id="3.30.565.10">
    <property type="entry name" value="Histidine kinase-like ATPase, C-terminal domain"/>
    <property type="match status" value="1"/>
</dbReference>
<keyword evidence="4" id="KW-0808">Transferase</keyword>
<feature type="domain" description="Response regulatory" evidence="13">
    <location>
        <begin position="6"/>
        <end position="120"/>
    </location>
</feature>
<evidence type="ECO:0000259" key="12">
    <source>
        <dbReference type="PROSITE" id="PS50109"/>
    </source>
</evidence>
<dbReference type="Gene3D" id="1.10.287.130">
    <property type="match status" value="1"/>
</dbReference>
<keyword evidence="6 16" id="KW-0418">Kinase</keyword>
<evidence type="ECO:0000256" key="8">
    <source>
        <dbReference type="ARBA" id="ARBA00023012"/>
    </source>
</evidence>
<comment type="catalytic activity">
    <reaction evidence="1">
        <text>ATP + protein L-histidine = ADP + protein N-phospho-L-histidine.</text>
        <dbReference type="EC" id="2.7.13.3"/>
    </reaction>
</comment>
<evidence type="ECO:0000256" key="5">
    <source>
        <dbReference type="ARBA" id="ARBA00022741"/>
    </source>
</evidence>
<evidence type="ECO:0000256" key="7">
    <source>
        <dbReference type="ARBA" id="ARBA00022840"/>
    </source>
</evidence>
<evidence type="ECO:0000256" key="10">
    <source>
        <dbReference type="ARBA" id="ARBA00068150"/>
    </source>
</evidence>
<dbReference type="InterPro" id="IPR035965">
    <property type="entry name" value="PAS-like_dom_sf"/>
</dbReference>
<dbReference type="GO" id="GO:0000155">
    <property type="term" value="F:phosphorelay sensor kinase activity"/>
    <property type="evidence" value="ECO:0007669"/>
    <property type="project" value="InterPro"/>
</dbReference>
<dbReference type="Pfam" id="PF02518">
    <property type="entry name" value="HATPase_c"/>
    <property type="match status" value="1"/>
</dbReference>
<dbReference type="InterPro" id="IPR013767">
    <property type="entry name" value="PAS_fold"/>
</dbReference>
<dbReference type="SUPFAM" id="SSF47384">
    <property type="entry name" value="Homodimeric domain of signal transducing histidine kinase"/>
    <property type="match status" value="1"/>
</dbReference>
<evidence type="ECO:0000256" key="3">
    <source>
        <dbReference type="ARBA" id="ARBA00022553"/>
    </source>
</evidence>
<dbReference type="SUPFAM" id="SSF55874">
    <property type="entry name" value="ATPase domain of HSP90 chaperone/DNA topoisomerase II/histidine kinase"/>
    <property type="match status" value="1"/>
</dbReference>
<dbReference type="SMART" id="SM00448">
    <property type="entry name" value="REC"/>
    <property type="match status" value="2"/>
</dbReference>
<dbReference type="CDD" id="cd00130">
    <property type="entry name" value="PAS"/>
    <property type="match status" value="1"/>
</dbReference>
<feature type="domain" description="Histidine kinase" evidence="12">
    <location>
        <begin position="420"/>
        <end position="639"/>
    </location>
</feature>
<evidence type="ECO:0000259" key="13">
    <source>
        <dbReference type="PROSITE" id="PS50110"/>
    </source>
</evidence>
<dbReference type="FunFam" id="3.30.565.10:FF:000010">
    <property type="entry name" value="Sensor histidine kinase RcsC"/>
    <property type="match status" value="1"/>
</dbReference>
<dbReference type="Pfam" id="PF08448">
    <property type="entry name" value="PAS_4"/>
    <property type="match status" value="1"/>
</dbReference>
<dbReference type="InterPro" id="IPR003594">
    <property type="entry name" value="HATPase_dom"/>
</dbReference>
<comment type="caution">
    <text evidence="16">The sequence shown here is derived from an EMBL/GenBank/DDBJ whole genome shotgun (WGS) entry which is preliminary data.</text>
</comment>
<evidence type="ECO:0000256" key="4">
    <source>
        <dbReference type="ARBA" id="ARBA00022679"/>
    </source>
</evidence>
<dbReference type="SMART" id="SM00387">
    <property type="entry name" value="HATPase_c"/>
    <property type="match status" value="1"/>
</dbReference>
<dbReference type="PROSITE" id="PS50112">
    <property type="entry name" value="PAS"/>
    <property type="match status" value="1"/>
</dbReference>
<evidence type="ECO:0000256" key="6">
    <source>
        <dbReference type="ARBA" id="ARBA00022777"/>
    </source>
</evidence>
<dbReference type="CDD" id="cd00082">
    <property type="entry name" value="HisKA"/>
    <property type="match status" value="1"/>
</dbReference>
<feature type="domain" description="Response regulatory" evidence="13">
    <location>
        <begin position="662"/>
        <end position="779"/>
    </location>
</feature>
<dbReference type="PANTHER" id="PTHR45339">
    <property type="entry name" value="HYBRID SIGNAL TRANSDUCTION HISTIDINE KINASE J"/>
    <property type="match status" value="1"/>
</dbReference>
<evidence type="ECO:0000259" key="14">
    <source>
        <dbReference type="PROSITE" id="PS50112"/>
    </source>
</evidence>
<dbReference type="Gene3D" id="3.40.50.2300">
    <property type="match status" value="2"/>
</dbReference>
<dbReference type="CDD" id="cd17534">
    <property type="entry name" value="REC_DC-like"/>
    <property type="match status" value="1"/>
</dbReference>
<dbReference type="CDD" id="cd17546">
    <property type="entry name" value="REC_hyHK_CKI1_RcsC-like"/>
    <property type="match status" value="1"/>
</dbReference>
<feature type="modified residue" description="4-aspartylphosphate" evidence="11">
    <location>
        <position position="56"/>
    </location>
</feature>
<dbReference type="InterPro" id="IPR001610">
    <property type="entry name" value="PAC"/>
</dbReference>
<accession>A0A2T5J3E7</accession>
<dbReference type="SUPFAM" id="SSF52172">
    <property type="entry name" value="CheY-like"/>
    <property type="match status" value="2"/>
</dbReference>
<dbReference type="PANTHER" id="PTHR45339:SF1">
    <property type="entry name" value="HYBRID SIGNAL TRANSDUCTION HISTIDINE KINASE J"/>
    <property type="match status" value="1"/>
</dbReference>
<proteinExistence type="predicted"/>
<protein>
    <recommendedName>
        <fullName evidence="10">Sensory/regulatory protein RpfC</fullName>
        <ecNumber evidence="2">2.7.13.3</ecNumber>
    </recommendedName>
</protein>
<dbReference type="InterPro" id="IPR004358">
    <property type="entry name" value="Sig_transdc_His_kin-like_C"/>
</dbReference>
<dbReference type="PROSITE" id="PS50109">
    <property type="entry name" value="HIS_KIN"/>
    <property type="match status" value="1"/>
</dbReference>
<sequence length="785" mass="87170">MIDKISILIVEDEQIIALDLQQTLEQMGYDVLACTDNGTDAIQLAQQLRPSVVLMDILLKGAMDGTVAGKYIGTFGIPVIYLTAFSDSVTVRQAAEALPYGFLTKPYRQTELGAAIEVAVYKAAIERKLTASERWSVATLRCVGDGVVVMDQYANVGYLNPVAERLTGWTIGEAKELPICQIIQIVDKNGQVIDEPLFMKALQQNAATGLASMQLKSRSGQLTPIDYLAAPIRDDTEDVIGIVIVLRDMTERVSYEQRLLRSEAHFRHLFEYSALGMMVLSLEGDIQRANTAFLDLLGYQDFEIVGLALADFSTQDEQELEQTYLADLYAGLMPVAHFEKRFKQRHGEQLVWTLVHVTLLRDKTGKPESYLYQVHDLSDRLQKRAMTQRALMLMQNLATEHRAKLAAEAENRAKSDFLATVSHELRTPLNGVIGFNELLLTTALTQEQLHYVELARLAGETLLHLINDVLDLSKIIAGKLEIEQQAFMPKQLIDDIYSLMQKRAKDKKIQLIQVYSEGIPPIVLGDPMRIKQILLNLLSNAIKFTHQGQVTLALSCRQDEDVYLVFQVSDTGIGIEPSVLPKLFQPFTQADISTTRLYGGTGLGLAIVKRLTELMSGHISVASEVGRGTVFSVEIPVLATSNFNLNAPTETVVEPIALHEAHILVAEDNIVNQQVVEKMLEKLGCHVSIANTGLEAIHILQKQSVDLLLLDCQMPVMDGFDAARLIRANPSPYQNLPIIALTAGVLTGDREKCLAVGMNDYLTKPIRLHELKVALQRHLVARTTR</sequence>
<dbReference type="EMBL" id="QAON01000001">
    <property type="protein sequence ID" value="PTQ91058.1"/>
    <property type="molecule type" value="Genomic_DNA"/>
</dbReference>
<dbReference type="SMART" id="SM00086">
    <property type="entry name" value="PAC"/>
    <property type="match status" value="2"/>
</dbReference>
<dbReference type="SUPFAM" id="SSF55785">
    <property type="entry name" value="PYP-like sensor domain (PAS domain)"/>
    <property type="match status" value="2"/>
</dbReference>
<dbReference type="InterPro" id="IPR013656">
    <property type="entry name" value="PAS_4"/>
</dbReference>
<dbReference type="Gene3D" id="3.30.450.20">
    <property type="entry name" value="PAS domain"/>
    <property type="match status" value="2"/>
</dbReference>
<dbReference type="AlphaFoldDB" id="A0A2T5J3E7"/>
<dbReference type="NCBIfam" id="TIGR00229">
    <property type="entry name" value="sensory_box"/>
    <property type="match status" value="2"/>
</dbReference>
<dbReference type="InterPro" id="IPR000700">
    <property type="entry name" value="PAS-assoc_C"/>
</dbReference>
<dbReference type="InterPro" id="IPR005467">
    <property type="entry name" value="His_kinase_dom"/>
</dbReference>